<gene>
    <name evidence="1" type="ORF">RG47T_3585</name>
</gene>
<sequence>MSAEFDIAKIASDCHADNFLPKPFEIENLYKMIEHYI</sequence>
<proteinExistence type="predicted"/>
<organism evidence="1 2">
    <name type="scientific">Mucilaginibacter polytrichastri</name>
    <dbReference type="NCBI Taxonomy" id="1302689"/>
    <lineage>
        <taxon>Bacteria</taxon>
        <taxon>Pseudomonadati</taxon>
        <taxon>Bacteroidota</taxon>
        <taxon>Sphingobacteriia</taxon>
        <taxon>Sphingobacteriales</taxon>
        <taxon>Sphingobacteriaceae</taxon>
        <taxon>Mucilaginibacter</taxon>
    </lineage>
</organism>
<dbReference type="Proteomes" id="UP000186720">
    <property type="component" value="Unassembled WGS sequence"/>
</dbReference>
<dbReference type="EMBL" id="MPPL01000001">
    <property type="protein sequence ID" value="OKS88121.1"/>
    <property type="molecule type" value="Genomic_DNA"/>
</dbReference>
<accession>A0A1Q6A2A8</accession>
<dbReference type="InterPro" id="IPR011006">
    <property type="entry name" value="CheY-like_superfamily"/>
</dbReference>
<keyword evidence="2" id="KW-1185">Reference proteome</keyword>
<evidence type="ECO:0000313" key="2">
    <source>
        <dbReference type="Proteomes" id="UP000186720"/>
    </source>
</evidence>
<reference evidence="1 2" key="1">
    <citation type="submission" date="2016-11" db="EMBL/GenBank/DDBJ databases">
        <title>Whole Genome Sequencing of Mucilaginibacter polytrichastri RG4-7(T) isolated from the moss sample.</title>
        <authorList>
            <person name="Li Y."/>
        </authorList>
    </citation>
    <scope>NUCLEOTIDE SEQUENCE [LARGE SCALE GENOMIC DNA]</scope>
    <source>
        <strain evidence="1 2">RG4-7</strain>
    </source>
</reference>
<dbReference type="AlphaFoldDB" id="A0A1Q6A2A8"/>
<evidence type="ECO:0008006" key="3">
    <source>
        <dbReference type="Google" id="ProtNLM"/>
    </source>
</evidence>
<evidence type="ECO:0000313" key="1">
    <source>
        <dbReference type="EMBL" id="OKS88121.1"/>
    </source>
</evidence>
<dbReference type="SUPFAM" id="SSF52172">
    <property type="entry name" value="CheY-like"/>
    <property type="match status" value="1"/>
</dbReference>
<comment type="caution">
    <text evidence="1">The sequence shown here is derived from an EMBL/GenBank/DDBJ whole genome shotgun (WGS) entry which is preliminary data.</text>
</comment>
<name>A0A1Q6A2A8_9SPHI</name>
<protein>
    <recommendedName>
        <fullName evidence="3">Response regulatory domain-containing protein</fullName>
    </recommendedName>
</protein>